<dbReference type="Proteomes" id="UP000694402">
    <property type="component" value="Unassembled WGS sequence"/>
</dbReference>
<protein>
    <submittedName>
        <fullName evidence="1">Uncharacterized protein</fullName>
    </submittedName>
</protein>
<dbReference type="Ensembl" id="ENSOTST00005022562.2">
    <property type="protein sequence ID" value="ENSOTSP00005020754.1"/>
    <property type="gene ID" value="ENSOTSG00005010060.2"/>
</dbReference>
<reference evidence="1" key="2">
    <citation type="submission" date="2025-09" db="UniProtKB">
        <authorList>
            <consortium name="Ensembl"/>
        </authorList>
    </citation>
    <scope>IDENTIFICATION</scope>
</reference>
<evidence type="ECO:0000313" key="2">
    <source>
        <dbReference type="Proteomes" id="UP000694402"/>
    </source>
</evidence>
<name>A0A8C8D4F0_ONCTS</name>
<evidence type="ECO:0000313" key="1">
    <source>
        <dbReference type="Ensembl" id="ENSOTSP00005020754.1"/>
    </source>
</evidence>
<sequence length="136" mass="16099">MFLCWSRAVRSGVNQGLYLFLVLHFLKGACLFKMVRKLLLKGPGVFAAPFMKEEEAKRFIRLKRQSGYNHSKNQWGYTIEKRCHIYQSLRTDAQYYMDMGHLMFDHSVAIENNRLYMEIMRNARSHLDRQTVTDGQ</sequence>
<accession>A0A8C8D4F0</accession>
<dbReference type="GeneTree" id="ENSGT01030000234788"/>
<proteinExistence type="predicted"/>
<keyword evidence="2" id="KW-1185">Reference proteome</keyword>
<organism evidence="1 2">
    <name type="scientific">Oncorhynchus tshawytscha</name>
    <name type="common">Chinook salmon</name>
    <name type="synonym">Salmo tshawytscha</name>
    <dbReference type="NCBI Taxonomy" id="74940"/>
    <lineage>
        <taxon>Eukaryota</taxon>
        <taxon>Metazoa</taxon>
        <taxon>Chordata</taxon>
        <taxon>Craniata</taxon>
        <taxon>Vertebrata</taxon>
        <taxon>Euteleostomi</taxon>
        <taxon>Actinopterygii</taxon>
        <taxon>Neopterygii</taxon>
        <taxon>Teleostei</taxon>
        <taxon>Protacanthopterygii</taxon>
        <taxon>Salmoniformes</taxon>
        <taxon>Salmonidae</taxon>
        <taxon>Salmoninae</taxon>
        <taxon>Oncorhynchus</taxon>
    </lineage>
</organism>
<reference evidence="1" key="1">
    <citation type="submission" date="2025-08" db="UniProtKB">
        <authorList>
            <consortium name="Ensembl"/>
        </authorList>
    </citation>
    <scope>IDENTIFICATION</scope>
</reference>
<dbReference type="AlphaFoldDB" id="A0A8C8D4F0"/>